<comment type="caution">
    <text evidence="3">The sequence shown here is derived from an EMBL/GenBank/DDBJ whole genome shotgun (WGS) entry which is preliminary data.</text>
</comment>
<gene>
    <name evidence="3" type="ORF">LZZ85_00390</name>
</gene>
<proteinExistence type="predicted"/>
<dbReference type="Proteomes" id="UP001165367">
    <property type="component" value="Unassembled WGS sequence"/>
</dbReference>
<dbReference type="EMBL" id="JAKLTR010000001">
    <property type="protein sequence ID" value="MCG2612708.1"/>
    <property type="molecule type" value="Genomic_DNA"/>
</dbReference>
<dbReference type="Gene3D" id="3.20.20.80">
    <property type="entry name" value="Glycosidases"/>
    <property type="match status" value="1"/>
</dbReference>
<feature type="transmembrane region" description="Helical" evidence="1">
    <location>
        <begin position="7"/>
        <end position="26"/>
    </location>
</feature>
<evidence type="ECO:0000313" key="4">
    <source>
        <dbReference type="Proteomes" id="UP001165367"/>
    </source>
</evidence>
<dbReference type="Pfam" id="PF02836">
    <property type="entry name" value="Glyco_hydro_2_C"/>
    <property type="match status" value="1"/>
</dbReference>
<sequence length="444" mass="50509">MSKLLRILLALFTGLTIVSVVFLFIIRRDGTATTMQPKKVFILRNGKKFTLYRNGHPFFIKGAAGTGHLARLSQAGGNTLRTWDTTHLQQILDDAAANNIAVIAGLSLPFSFTHSFYDNTSLVTAQFNAYRDVIRKYRSHPALLMWSLGNEVDFPYSYHFRRFYKVYNELLDMIHQEDPDHPVSTAIINVDRRNILNIKMKVPDLDLITLNTFGKLSQIDRTLSELTWCWNGPFLISEWGTNGPWEAEYTVWGAPIETTSTNKAQQYLERSAMLPVNSPRFLGACCFFWGQKQESTHTWYSLFSEDGKASETVNVLQQIWTGTTPTHHAPSVKYMLLNGKGAQNNILLQSDGSYTAELLMDESQQPDSTTVSWEILAEDWVRKDPSELNLNKPATINAQRSADATNKWLFRAPKQEGPYRIFVTVFDNKGYFSTANTPFYVVEK</sequence>
<name>A0ABS9KK70_9BACT</name>
<keyword evidence="1" id="KW-0472">Membrane</keyword>
<organism evidence="3 4">
    <name type="scientific">Terrimonas ginsenosidimutans</name>
    <dbReference type="NCBI Taxonomy" id="2908004"/>
    <lineage>
        <taxon>Bacteria</taxon>
        <taxon>Pseudomonadati</taxon>
        <taxon>Bacteroidota</taxon>
        <taxon>Chitinophagia</taxon>
        <taxon>Chitinophagales</taxon>
        <taxon>Chitinophagaceae</taxon>
        <taxon>Terrimonas</taxon>
    </lineage>
</organism>
<feature type="domain" description="Glycoside hydrolase family 2 catalytic" evidence="2">
    <location>
        <begin position="112"/>
        <end position="239"/>
    </location>
</feature>
<keyword evidence="1" id="KW-0812">Transmembrane</keyword>
<evidence type="ECO:0000256" key="1">
    <source>
        <dbReference type="SAM" id="Phobius"/>
    </source>
</evidence>
<evidence type="ECO:0000313" key="3">
    <source>
        <dbReference type="EMBL" id="MCG2612708.1"/>
    </source>
</evidence>
<evidence type="ECO:0000259" key="2">
    <source>
        <dbReference type="Pfam" id="PF02836"/>
    </source>
</evidence>
<dbReference type="InterPro" id="IPR006103">
    <property type="entry name" value="Glyco_hydro_2_cat"/>
</dbReference>
<dbReference type="RefSeq" id="WP_237867937.1">
    <property type="nucleotide sequence ID" value="NZ_JAKLTR010000001.1"/>
</dbReference>
<keyword evidence="4" id="KW-1185">Reference proteome</keyword>
<dbReference type="InterPro" id="IPR017853">
    <property type="entry name" value="GH"/>
</dbReference>
<dbReference type="SUPFAM" id="SSF51445">
    <property type="entry name" value="(Trans)glycosidases"/>
    <property type="match status" value="1"/>
</dbReference>
<accession>A0ABS9KK70</accession>
<keyword evidence="1" id="KW-1133">Transmembrane helix</keyword>
<reference evidence="3" key="1">
    <citation type="submission" date="2022-01" db="EMBL/GenBank/DDBJ databases">
        <authorList>
            <person name="Jo J.-H."/>
            <person name="Im W.-T."/>
        </authorList>
    </citation>
    <scope>NUCLEOTIDE SEQUENCE</scope>
    <source>
        <strain evidence="3">NA20</strain>
    </source>
</reference>
<protein>
    <recommendedName>
        <fullName evidence="2">Glycoside hydrolase family 2 catalytic domain-containing protein</fullName>
    </recommendedName>
</protein>